<keyword evidence="3" id="KW-0548">Nucleotidyltransferase</keyword>
<dbReference type="EMBL" id="CAADRM010000150">
    <property type="protein sequence ID" value="VFU18369.1"/>
    <property type="molecule type" value="Genomic_DNA"/>
</dbReference>
<dbReference type="AlphaFoldDB" id="A0A485M4N0"/>
<dbReference type="InterPro" id="IPR011146">
    <property type="entry name" value="HIT-like"/>
</dbReference>
<evidence type="ECO:0000313" key="3">
    <source>
        <dbReference type="EMBL" id="VFU18369.1"/>
    </source>
</evidence>
<gene>
    <name evidence="3" type="ORF">SCFA_820002</name>
</gene>
<name>A0A485M4N0_9ZZZZ</name>
<dbReference type="GO" id="GO:0003877">
    <property type="term" value="F:ATP:ADP adenylyltransferase activity"/>
    <property type="evidence" value="ECO:0007669"/>
    <property type="project" value="UniProtKB-EC"/>
</dbReference>
<dbReference type="Pfam" id="PF01230">
    <property type="entry name" value="HIT"/>
    <property type="match status" value="1"/>
</dbReference>
<dbReference type="InterPro" id="IPR036265">
    <property type="entry name" value="HIT-like_sf"/>
</dbReference>
<keyword evidence="1" id="KW-0547">Nucleotide-binding</keyword>
<reference evidence="3" key="1">
    <citation type="submission" date="2019-03" db="EMBL/GenBank/DDBJ databases">
        <authorList>
            <person name="Hao L."/>
        </authorList>
    </citation>
    <scope>NUCLEOTIDE SEQUENCE</scope>
</reference>
<proteinExistence type="predicted"/>
<sequence length="158" mass="17272">MSTLWAPWRSEYITRPKDSSCVFCAAPQNNDPLILKKGASSFVIMNRFPYTAGHCLVAPYRHVGDIVELNEEELRDINSLVQEVVAAIRKAMNPNGFNVGVNIGSAAGAGIADHLHVHIVPRWAGDTNFMPVIAETHIISEHIMKTRGKIAQVLGGAE</sequence>
<organism evidence="3">
    <name type="scientific">anaerobic digester metagenome</name>
    <dbReference type="NCBI Taxonomy" id="1263854"/>
    <lineage>
        <taxon>unclassified sequences</taxon>
        <taxon>metagenomes</taxon>
        <taxon>ecological metagenomes</taxon>
    </lineage>
</organism>
<dbReference type="Gene3D" id="3.30.428.10">
    <property type="entry name" value="HIT-like"/>
    <property type="match status" value="1"/>
</dbReference>
<dbReference type="GO" id="GO:0000166">
    <property type="term" value="F:nucleotide binding"/>
    <property type="evidence" value="ECO:0007669"/>
    <property type="project" value="UniProtKB-KW"/>
</dbReference>
<dbReference type="PANTHER" id="PTHR42997">
    <property type="entry name" value="HIT FAMILY HYDROLASE"/>
    <property type="match status" value="1"/>
</dbReference>
<dbReference type="InterPro" id="IPR052908">
    <property type="entry name" value="AP-4-A_phosphorylase"/>
</dbReference>
<dbReference type="EC" id="2.7.7.53" evidence="3"/>
<feature type="domain" description="HIT" evidence="2">
    <location>
        <begin position="22"/>
        <end position="129"/>
    </location>
</feature>
<accession>A0A485M4N0</accession>
<keyword evidence="3" id="KW-0808">Transferase</keyword>
<evidence type="ECO:0000259" key="2">
    <source>
        <dbReference type="PROSITE" id="PS51084"/>
    </source>
</evidence>
<dbReference type="PROSITE" id="PS51084">
    <property type="entry name" value="HIT_2"/>
    <property type="match status" value="1"/>
</dbReference>
<dbReference type="SUPFAM" id="SSF54197">
    <property type="entry name" value="HIT-like"/>
    <property type="match status" value="1"/>
</dbReference>
<protein>
    <submittedName>
        <fullName evidence="3">AP-4-A phosphorylase</fullName>
        <ecNumber evidence="3">2.7.7.53</ecNumber>
    </submittedName>
</protein>
<dbReference type="CDD" id="cd01275">
    <property type="entry name" value="FHIT"/>
    <property type="match status" value="1"/>
</dbReference>
<dbReference type="PANTHER" id="PTHR42997:SF1">
    <property type="entry name" value="AP-4-A PHOSPHORYLASE"/>
    <property type="match status" value="1"/>
</dbReference>
<evidence type="ECO:0000256" key="1">
    <source>
        <dbReference type="ARBA" id="ARBA00022741"/>
    </source>
</evidence>
<dbReference type="InterPro" id="IPR039383">
    <property type="entry name" value="FHIT"/>
</dbReference>